<dbReference type="InterPro" id="IPR050808">
    <property type="entry name" value="Phage_Integrase"/>
</dbReference>
<dbReference type="Pfam" id="PF00589">
    <property type="entry name" value="Phage_integrase"/>
    <property type="match status" value="1"/>
</dbReference>
<dbReference type="EMBL" id="RCHD01000018">
    <property type="protein sequence ID" value="RLL35266.1"/>
    <property type="molecule type" value="Genomic_DNA"/>
</dbReference>
<gene>
    <name evidence="8" type="ORF">D9K80_08960</name>
</gene>
<feature type="domain" description="Tyr recombinase" evidence="6">
    <location>
        <begin position="199"/>
        <end position="382"/>
    </location>
</feature>
<dbReference type="Gene3D" id="1.10.443.10">
    <property type="entry name" value="Intergrase catalytic core"/>
    <property type="match status" value="1"/>
</dbReference>
<dbReference type="RefSeq" id="WP_121594444.1">
    <property type="nucleotide sequence ID" value="NZ_RCHD01000018.1"/>
</dbReference>
<comment type="similarity">
    <text evidence="1">Belongs to the 'phage' integrase family.</text>
</comment>
<evidence type="ECO:0000256" key="2">
    <source>
        <dbReference type="ARBA" id="ARBA00022908"/>
    </source>
</evidence>
<dbReference type="InterPro" id="IPR025166">
    <property type="entry name" value="Integrase_DNA_bind_dom"/>
</dbReference>
<organism evidence="8 9">
    <name type="scientific">Acinetobacter cumulans</name>
    <dbReference type="NCBI Taxonomy" id="2136182"/>
    <lineage>
        <taxon>Bacteria</taxon>
        <taxon>Pseudomonadati</taxon>
        <taxon>Pseudomonadota</taxon>
        <taxon>Gammaproteobacteria</taxon>
        <taxon>Moraxellales</taxon>
        <taxon>Moraxellaceae</taxon>
        <taxon>Acinetobacter</taxon>
    </lineage>
</organism>
<dbReference type="Proteomes" id="UP000267166">
    <property type="component" value="Unassembled WGS sequence"/>
</dbReference>
<reference evidence="8 9" key="1">
    <citation type="submission" date="2018-09" db="EMBL/GenBank/DDBJ databases">
        <title>The draft genome of Acinetobacter sp. strains.</title>
        <authorList>
            <person name="Qin J."/>
            <person name="Feng Y."/>
            <person name="Zong Z."/>
        </authorList>
    </citation>
    <scope>NUCLEOTIDE SEQUENCE [LARGE SCALE GENOMIC DNA]</scope>
    <source>
        <strain evidence="8 9">WCHAc060003</strain>
    </source>
</reference>
<dbReference type="InterPro" id="IPR011010">
    <property type="entry name" value="DNA_brk_join_enz"/>
</dbReference>
<evidence type="ECO:0000313" key="8">
    <source>
        <dbReference type="EMBL" id="RLL35266.1"/>
    </source>
</evidence>
<dbReference type="Gene3D" id="1.10.150.130">
    <property type="match status" value="1"/>
</dbReference>
<evidence type="ECO:0000256" key="3">
    <source>
        <dbReference type="ARBA" id="ARBA00023125"/>
    </source>
</evidence>
<evidence type="ECO:0000259" key="7">
    <source>
        <dbReference type="PROSITE" id="PS51900"/>
    </source>
</evidence>
<proteinExistence type="inferred from homology"/>
<dbReference type="InterPro" id="IPR013762">
    <property type="entry name" value="Integrase-like_cat_sf"/>
</dbReference>
<evidence type="ECO:0000259" key="6">
    <source>
        <dbReference type="PROSITE" id="PS51898"/>
    </source>
</evidence>
<dbReference type="AlphaFoldDB" id="A0A498CW77"/>
<dbReference type="InterPro" id="IPR038488">
    <property type="entry name" value="Integrase_DNA-bd_sf"/>
</dbReference>
<dbReference type="GO" id="GO:0006310">
    <property type="term" value="P:DNA recombination"/>
    <property type="evidence" value="ECO:0007669"/>
    <property type="project" value="UniProtKB-KW"/>
</dbReference>
<evidence type="ECO:0000256" key="1">
    <source>
        <dbReference type="ARBA" id="ARBA00008857"/>
    </source>
</evidence>
<feature type="domain" description="Core-binding (CB)" evidence="7">
    <location>
        <begin position="96"/>
        <end position="177"/>
    </location>
</feature>
<sequence length="396" mass="45278">MLSKLQIDAIKPSSKLQKINDSEMLYLFVSPTGRKTWKVLYTLDGKKNTITLGEYPKVLNAKDARLRRDEIKKQISEGIHPTEQKRQDKIKDLSEMSFSDLIQLYAEKVTPHKRGGRVENVILNSYIKSFPRLMKKPVNQLGQLDMIQFRDERLKKVKSATVARDLGLLSAVFKYARQELRIMTNSPLDDIAKPKQSPSRNRRISQDEINRILDAFKYDGRSQPVTKKQQTAWAFLFAIETAMRAGEITGLKWADVYDKHVELELTKNGAARKVPLSKRAIELLSYMRGIDEIDVCTLKNKVADGEVGRGGLSAYFTQVVKGKLKINDLTFHDTRHEAISRMVKNSKLPVEVLAKITGHKTISILINTYYNPDIEELADHLHKEDDPDIILFKKSI</sequence>
<dbReference type="PANTHER" id="PTHR30629:SF2">
    <property type="entry name" value="PROPHAGE INTEGRASE INTS-RELATED"/>
    <property type="match status" value="1"/>
</dbReference>
<dbReference type="GO" id="GO:0015074">
    <property type="term" value="P:DNA integration"/>
    <property type="evidence" value="ECO:0007669"/>
    <property type="project" value="UniProtKB-KW"/>
</dbReference>
<keyword evidence="2" id="KW-0229">DNA integration</keyword>
<evidence type="ECO:0000313" key="9">
    <source>
        <dbReference type="Proteomes" id="UP000267166"/>
    </source>
</evidence>
<dbReference type="Gene3D" id="3.30.160.390">
    <property type="entry name" value="Integrase, DNA-binding domain"/>
    <property type="match status" value="1"/>
</dbReference>
<dbReference type="PROSITE" id="PS51900">
    <property type="entry name" value="CB"/>
    <property type="match status" value="1"/>
</dbReference>
<dbReference type="CDD" id="cd00796">
    <property type="entry name" value="INT_Rci_Hp1_C"/>
    <property type="match status" value="1"/>
</dbReference>
<evidence type="ECO:0000256" key="4">
    <source>
        <dbReference type="ARBA" id="ARBA00023172"/>
    </source>
</evidence>
<keyword evidence="3 5" id="KW-0238">DNA-binding</keyword>
<keyword evidence="4" id="KW-0233">DNA recombination</keyword>
<protein>
    <submittedName>
        <fullName evidence="8">DUF4102 domain-containing protein</fullName>
    </submittedName>
</protein>
<dbReference type="PANTHER" id="PTHR30629">
    <property type="entry name" value="PROPHAGE INTEGRASE"/>
    <property type="match status" value="1"/>
</dbReference>
<evidence type="ECO:0000256" key="5">
    <source>
        <dbReference type="PROSITE-ProRule" id="PRU01248"/>
    </source>
</evidence>
<dbReference type="InterPro" id="IPR010998">
    <property type="entry name" value="Integrase_recombinase_N"/>
</dbReference>
<accession>A0A498CW77</accession>
<comment type="caution">
    <text evidence="8">The sequence shown here is derived from an EMBL/GenBank/DDBJ whole genome shotgun (WGS) entry which is preliminary data.</text>
</comment>
<dbReference type="InterPro" id="IPR044068">
    <property type="entry name" value="CB"/>
</dbReference>
<dbReference type="SUPFAM" id="SSF56349">
    <property type="entry name" value="DNA breaking-rejoining enzymes"/>
    <property type="match status" value="1"/>
</dbReference>
<dbReference type="Pfam" id="PF13356">
    <property type="entry name" value="Arm-DNA-bind_3"/>
    <property type="match status" value="1"/>
</dbReference>
<dbReference type="GO" id="GO:0003677">
    <property type="term" value="F:DNA binding"/>
    <property type="evidence" value="ECO:0007669"/>
    <property type="project" value="UniProtKB-UniRule"/>
</dbReference>
<name>A0A498CW77_9GAMM</name>
<dbReference type="InterPro" id="IPR002104">
    <property type="entry name" value="Integrase_catalytic"/>
</dbReference>
<dbReference type="PROSITE" id="PS51898">
    <property type="entry name" value="TYR_RECOMBINASE"/>
    <property type="match status" value="1"/>
</dbReference>